<dbReference type="SUPFAM" id="SSF52096">
    <property type="entry name" value="ClpP/crotonase"/>
    <property type="match status" value="1"/>
</dbReference>
<dbReference type="InterPro" id="IPR029045">
    <property type="entry name" value="ClpP/crotonase-like_dom_sf"/>
</dbReference>
<dbReference type="Gene3D" id="3.90.226.10">
    <property type="entry name" value="2-enoyl-CoA Hydratase, Chain A, domain 1"/>
    <property type="match status" value="1"/>
</dbReference>
<dbReference type="InterPro" id="IPR001753">
    <property type="entry name" value="Enoyl-CoA_hydra/iso"/>
</dbReference>
<dbReference type="CDD" id="cd06558">
    <property type="entry name" value="crotonase-like"/>
    <property type="match status" value="1"/>
</dbReference>
<dbReference type="PROSITE" id="PS00166">
    <property type="entry name" value="ENOYL_COA_HYDRATASE"/>
    <property type="match status" value="1"/>
</dbReference>
<evidence type="ECO:0000256" key="7">
    <source>
        <dbReference type="SAM" id="Phobius"/>
    </source>
</evidence>
<gene>
    <name evidence="8" type="ORF">DDE83_006196</name>
</gene>
<keyword evidence="3" id="KW-0843">Virulence</keyword>
<dbReference type="GO" id="GO:0016829">
    <property type="term" value="F:lyase activity"/>
    <property type="evidence" value="ECO:0007669"/>
    <property type="project" value="UniProtKB-KW"/>
</dbReference>
<organism evidence="8 9">
    <name type="scientific">Stemphylium lycopersici</name>
    <name type="common">Tomato gray leaf spot disease fungus</name>
    <name type="synonym">Thyrospora lycopersici</name>
    <dbReference type="NCBI Taxonomy" id="183478"/>
    <lineage>
        <taxon>Eukaryota</taxon>
        <taxon>Fungi</taxon>
        <taxon>Dikarya</taxon>
        <taxon>Ascomycota</taxon>
        <taxon>Pezizomycotina</taxon>
        <taxon>Dothideomycetes</taxon>
        <taxon>Pleosporomycetidae</taxon>
        <taxon>Pleosporales</taxon>
        <taxon>Pleosporineae</taxon>
        <taxon>Pleosporaceae</taxon>
        <taxon>Stemphylium</taxon>
    </lineage>
</organism>
<keyword evidence="7" id="KW-0472">Membrane</keyword>
<dbReference type="GO" id="GO:0006635">
    <property type="term" value="P:fatty acid beta-oxidation"/>
    <property type="evidence" value="ECO:0007669"/>
    <property type="project" value="TreeGrafter"/>
</dbReference>
<proteinExistence type="inferred from homology"/>
<evidence type="ECO:0000256" key="5">
    <source>
        <dbReference type="RuleBase" id="RU003707"/>
    </source>
</evidence>
<evidence type="ECO:0000256" key="4">
    <source>
        <dbReference type="ARBA" id="ARBA00023239"/>
    </source>
</evidence>
<dbReference type="GO" id="GO:0005739">
    <property type="term" value="C:mitochondrion"/>
    <property type="evidence" value="ECO:0007669"/>
    <property type="project" value="TreeGrafter"/>
</dbReference>
<dbReference type="FunFam" id="3.90.226.10:FF:000104">
    <property type="entry name" value="Related to enoyl-CoA hydratase"/>
    <property type="match status" value="1"/>
</dbReference>
<protein>
    <submittedName>
        <fullName evidence="8">Carnitinyl-CoA dehydratase</fullName>
    </submittedName>
</protein>
<dbReference type="AlphaFoldDB" id="A0A364N0G4"/>
<name>A0A364N0G4_STELY</name>
<dbReference type="Proteomes" id="UP000249619">
    <property type="component" value="Unassembled WGS sequence"/>
</dbReference>
<dbReference type="Gene3D" id="1.10.12.10">
    <property type="entry name" value="Lyase 2-enoyl-coa Hydratase, Chain A, domain 2"/>
    <property type="match status" value="1"/>
</dbReference>
<dbReference type="InterPro" id="IPR018376">
    <property type="entry name" value="Enoyl-CoA_hyd/isom_CS"/>
</dbReference>
<comment type="caution">
    <text evidence="8">The sequence shown here is derived from an EMBL/GenBank/DDBJ whole genome shotgun (WGS) entry which is preliminary data.</text>
</comment>
<dbReference type="Pfam" id="PF00378">
    <property type="entry name" value="ECH_1"/>
    <property type="match status" value="1"/>
</dbReference>
<dbReference type="InterPro" id="IPR014748">
    <property type="entry name" value="Enoyl-CoA_hydra_C"/>
</dbReference>
<feature type="transmembrane region" description="Helical" evidence="7">
    <location>
        <begin position="79"/>
        <end position="100"/>
    </location>
</feature>
<accession>A0A364N0G4</accession>
<keyword evidence="9" id="KW-1185">Reference proteome</keyword>
<keyword evidence="4" id="KW-0456">Lyase</keyword>
<feature type="region of interest" description="Disordered" evidence="6">
    <location>
        <begin position="1"/>
        <end position="54"/>
    </location>
</feature>
<dbReference type="EMBL" id="QGDH01000092">
    <property type="protein sequence ID" value="RAR08024.1"/>
    <property type="molecule type" value="Genomic_DNA"/>
</dbReference>
<evidence type="ECO:0000313" key="8">
    <source>
        <dbReference type="EMBL" id="RAR08024.1"/>
    </source>
</evidence>
<reference evidence="9" key="1">
    <citation type="submission" date="2018-05" db="EMBL/GenBank/DDBJ databases">
        <title>Draft genome sequence of Stemphylium lycopersici strain CIDEFI 213.</title>
        <authorList>
            <person name="Medina R."/>
            <person name="Franco M.E.E."/>
            <person name="Lucentini C.G."/>
            <person name="Saparrat M.C.N."/>
            <person name="Balatti P.A."/>
        </authorList>
    </citation>
    <scope>NUCLEOTIDE SEQUENCE [LARGE SCALE GENOMIC DNA]</scope>
    <source>
        <strain evidence="9">CIDEFI 213</strain>
    </source>
</reference>
<dbReference type="OrthoDB" id="2139957at2759"/>
<dbReference type="PANTHER" id="PTHR11941:SF68">
    <property type="entry name" value="CARNITINYL-COA DEHYDRATASE"/>
    <property type="match status" value="1"/>
</dbReference>
<evidence type="ECO:0000256" key="1">
    <source>
        <dbReference type="ARBA" id="ARBA00004685"/>
    </source>
</evidence>
<keyword evidence="7" id="KW-0812">Transmembrane</keyword>
<dbReference type="STRING" id="183478.A0A364N0G4"/>
<comment type="similarity">
    <text evidence="2 5">Belongs to the enoyl-CoA hydratase/isomerase family.</text>
</comment>
<comment type="pathway">
    <text evidence="1">Mycotoxin biosynthesis.</text>
</comment>
<dbReference type="PANTHER" id="PTHR11941">
    <property type="entry name" value="ENOYL-COA HYDRATASE-RELATED"/>
    <property type="match status" value="1"/>
</dbReference>
<evidence type="ECO:0000256" key="3">
    <source>
        <dbReference type="ARBA" id="ARBA00023026"/>
    </source>
</evidence>
<evidence type="ECO:0000256" key="2">
    <source>
        <dbReference type="ARBA" id="ARBA00005254"/>
    </source>
</evidence>
<evidence type="ECO:0000256" key="6">
    <source>
        <dbReference type="SAM" id="MobiDB-lite"/>
    </source>
</evidence>
<sequence>MSEEASPFASHSPPPKPSFEQAVYGSFDPPSSSHDSGVEVSPTEPLQRGFPPRQRYYITPPNINGHGRRVLAHRTVPHLIGAVLVLAVFAWGVCAAIFAYPVLATLSTTMSVTYTLIMSLLTQLAQRPASWAGKAILSPLSSFIQLASAPSHIAVRRRHINMSSVKPQTTPPSTSHVLLSYPADHVLLVTINREKQMNSIPFEGHLEMGQVFDWFDHEPNLRVAIVTGAGKKSFCAGQDLIQLGKIRSGELKASPGLMRHPLSGFGGLSRRMGKKPVIAAVNGFALGGGFEIVLGCDMVVAAPHATFGLPEALRGIFAGAGGPPRLVRNVGLPIASEMALTGRPITAQRAKELNLVNRISPSSETVVDEALKLANEIAAISPDSAIVTRAALKEAWETASVERATQLTIEQYGHGLNAGENALEGLRAFAEKRKPNWQPSKL</sequence>
<keyword evidence="7" id="KW-1133">Transmembrane helix</keyword>
<evidence type="ECO:0000313" key="9">
    <source>
        <dbReference type="Proteomes" id="UP000249619"/>
    </source>
</evidence>